<evidence type="ECO:0000313" key="7">
    <source>
        <dbReference type="Proteomes" id="UP001530315"/>
    </source>
</evidence>
<keyword evidence="3" id="KW-0496">Mitochondrion</keyword>
<dbReference type="SUPFAM" id="SSF51064">
    <property type="entry name" value="Head domain of nucleotide exchange factor GrpE"/>
    <property type="match status" value="1"/>
</dbReference>
<comment type="subcellular location">
    <subcellularLocation>
        <location evidence="3">Mitochondrion matrix</location>
    </subcellularLocation>
</comment>
<dbReference type="PANTHER" id="PTHR21237">
    <property type="entry name" value="GRPE PROTEIN"/>
    <property type="match status" value="1"/>
</dbReference>
<comment type="function">
    <text evidence="3">Essential component of the PAM complex, a complex required for the translocation of transit peptide-containing proteins from the inner membrane into the mitochondrial matrix in an ATP-dependent manner.</text>
</comment>
<evidence type="ECO:0000256" key="2">
    <source>
        <dbReference type="ARBA" id="ARBA00023186"/>
    </source>
</evidence>
<gene>
    <name evidence="6" type="ORF">ACHAW5_002622</name>
</gene>
<dbReference type="HAMAP" id="MF_01151">
    <property type="entry name" value="GrpE"/>
    <property type="match status" value="1"/>
</dbReference>
<evidence type="ECO:0000313" key="6">
    <source>
        <dbReference type="EMBL" id="KAL3791977.1"/>
    </source>
</evidence>
<proteinExistence type="inferred from homology"/>
<dbReference type="Gene3D" id="2.30.22.10">
    <property type="entry name" value="Head domain of nucleotide exchange factor GrpE"/>
    <property type="match status" value="1"/>
</dbReference>
<dbReference type="EMBL" id="JALLAZ020000572">
    <property type="protein sequence ID" value="KAL3791977.1"/>
    <property type="molecule type" value="Genomic_DNA"/>
</dbReference>
<dbReference type="PRINTS" id="PR00773">
    <property type="entry name" value="GRPEPROTEIN"/>
</dbReference>
<organism evidence="6 7">
    <name type="scientific">Stephanodiscus triporus</name>
    <dbReference type="NCBI Taxonomy" id="2934178"/>
    <lineage>
        <taxon>Eukaryota</taxon>
        <taxon>Sar</taxon>
        <taxon>Stramenopiles</taxon>
        <taxon>Ochrophyta</taxon>
        <taxon>Bacillariophyta</taxon>
        <taxon>Coscinodiscophyceae</taxon>
        <taxon>Thalassiosirophycidae</taxon>
        <taxon>Stephanodiscales</taxon>
        <taxon>Stephanodiscaceae</taxon>
        <taxon>Stephanodiscus</taxon>
    </lineage>
</organism>
<keyword evidence="2 3" id="KW-0143">Chaperone</keyword>
<dbReference type="InterPro" id="IPR009012">
    <property type="entry name" value="GrpE_head"/>
</dbReference>
<comment type="caution">
    <text evidence="6">The sequence shown here is derived from an EMBL/GenBank/DDBJ whole genome shotgun (WGS) entry which is preliminary data.</text>
</comment>
<dbReference type="Proteomes" id="UP001530315">
    <property type="component" value="Unassembled WGS sequence"/>
</dbReference>
<dbReference type="SUPFAM" id="SSF58014">
    <property type="entry name" value="Coiled-coil domain of nucleotide exchange factor GrpE"/>
    <property type="match status" value="1"/>
</dbReference>
<dbReference type="InterPro" id="IPR000740">
    <property type="entry name" value="GrpE"/>
</dbReference>
<dbReference type="Gene3D" id="3.90.20.20">
    <property type="match status" value="1"/>
</dbReference>
<sequence length="258" mass="28075">MSIRSQSLRMARALAKELQPSSQRSVSSAWRQHRPLVTNYCISPSTRSSGFAFNFSTKQSHKGDIPVAEDGPTDKDASEGEGLEAGADIDVDVDGAGEDPKIAQLESQIKDLKDNLLRSLAEQENTRRIAARDVANAKSFAIASFAKSLLDTSDNLSRALDAVPPEMRDDRENHPILANLYEGICMTDDGLTKAFEKNGLSKFGTRGEKFDPNMHDALFEYPDPTGVAPGHVGQVMKVGFMLNNRVIRPAEVGVVKAS</sequence>
<feature type="region of interest" description="Disordered" evidence="5">
    <location>
        <begin position="61"/>
        <end position="93"/>
    </location>
</feature>
<dbReference type="AlphaFoldDB" id="A0ABD3PW55"/>
<evidence type="ECO:0000256" key="3">
    <source>
        <dbReference type="RuleBase" id="RU000640"/>
    </source>
</evidence>
<dbReference type="GO" id="GO:0005759">
    <property type="term" value="C:mitochondrial matrix"/>
    <property type="evidence" value="ECO:0007669"/>
    <property type="project" value="UniProtKB-SubCell"/>
</dbReference>
<dbReference type="PANTHER" id="PTHR21237:SF23">
    <property type="entry name" value="GRPE PROTEIN HOMOLOG, MITOCHONDRIAL"/>
    <property type="match status" value="1"/>
</dbReference>
<reference evidence="6 7" key="1">
    <citation type="submission" date="2024-10" db="EMBL/GenBank/DDBJ databases">
        <title>Updated reference genomes for cyclostephanoid diatoms.</title>
        <authorList>
            <person name="Roberts W.R."/>
            <person name="Alverson A.J."/>
        </authorList>
    </citation>
    <scope>NUCLEOTIDE SEQUENCE [LARGE SCALE GENOMIC DNA]</scope>
    <source>
        <strain evidence="6 7">AJA276-08</strain>
    </source>
</reference>
<comment type="similarity">
    <text evidence="1 4">Belongs to the GrpE family.</text>
</comment>
<dbReference type="Pfam" id="PF01025">
    <property type="entry name" value="GrpE"/>
    <property type="match status" value="1"/>
</dbReference>
<dbReference type="PROSITE" id="PS01071">
    <property type="entry name" value="GRPE"/>
    <property type="match status" value="1"/>
</dbReference>
<name>A0ABD3PW55_9STRA</name>
<protein>
    <recommendedName>
        <fullName evidence="3">GrpE protein homolog</fullName>
    </recommendedName>
</protein>
<dbReference type="CDD" id="cd00446">
    <property type="entry name" value="GrpE"/>
    <property type="match status" value="1"/>
</dbReference>
<feature type="compositionally biased region" description="Acidic residues" evidence="5">
    <location>
        <begin position="79"/>
        <end position="93"/>
    </location>
</feature>
<evidence type="ECO:0000256" key="4">
    <source>
        <dbReference type="RuleBase" id="RU004478"/>
    </source>
</evidence>
<accession>A0ABD3PW55</accession>
<dbReference type="InterPro" id="IPR013805">
    <property type="entry name" value="GrpE_CC"/>
</dbReference>
<evidence type="ECO:0000256" key="5">
    <source>
        <dbReference type="SAM" id="MobiDB-lite"/>
    </source>
</evidence>
<evidence type="ECO:0000256" key="1">
    <source>
        <dbReference type="ARBA" id="ARBA00009054"/>
    </source>
</evidence>
<keyword evidence="7" id="KW-1185">Reference proteome</keyword>